<keyword evidence="9" id="KW-0934">Plastid</keyword>
<feature type="domain" description="D-isomer specific 2-hydroxyacid dehydrogenase catalytic" evidence="20">
    <location>
        <begin position="1040"/>
        <end position="1341"/>
    </location>
</feature>
<dbReference type="InterPro" id="IPR059117">
    <property type="entry name" value="APS_kinase_dom"/>
</dbReference>
<keyword evidence="15" id="KW-0809">Transit peptide</keyword>
<dbReference type="SUPFAM" id="SSF51735">
    <property type="entry name" value="NAD(P)-binding Rossmann-fold domains"/>
    <property type="match status" value="2"/>
</dbReference>
<comment type="similarity">
    <text evidence="4">In the N-terminal section; belongs to the APS kinase family.</text>
</comment>
<comment type="pathway">
    <text evidence="2">Sulfur metabolism; hydrogen sulfide biosynthesis; sulfite from sulfate: step 1/3.</text>
</comment>
<sequence length="1349" mass="149467">LQSYGTGATNVTFQQHKVGRCERAEILGRHAGFRGCTIWLTGLSGAGKTTIAFGVEQALTQIGLPAYALDGDNVRHGLCKNLGFKKEERAENIRRVAEVAKLFADMGVIALASFISPFKCDRDGARGIHLQDDLPFFEIFVNTPLEICESRDPKRLYKRARAGELPGFTGIGSAYEAPEQPDLVLQAGTETEAECVRKVLEFLHEKGVIPEAAMQQLCGQPVRELFASKELRVELQKRVKEMPVVEISRIDLEWLQVLAEGWATPLSGFMRERQYLQCLHYGQLLDLQRNCTVPGSSATEINDHKYKLAQPLNQSIPIVLPITEQQKDVITKDGAIASEVALYYEGRVIAVLSDGEVYAHRKEERVARQFGIIDRRHPTINMILNSGDWLLGGDITVLDRIRYNDGLDEYRLTPLELRAVFAEANCDAVFAFQLRNPVHNGHALLMRDTRQRLLKKYKNPMLLLHPLGGWVKNDDVPLDVRMEQHKAILEEGVLDPKWTVLAIFPSPMLYAGPTEVQWHARARLACGVTTYIVGRDPAGIQHPDTGDYLYDPTHGSKVLAMAPGLPDLDIIPFRVAAYDKKKGEMAYFDESRKQDFLFISGTKMRAFARDGVQPPDGFMAPKAWKVRCVVFIYNLGLLFPSNYFPEALVESMSRGNSATSSGSTVSVSYPKDATDVASVLVTDTDVTLPRLNEKFRVIQFRGSGAMPRDLLKEYVADVDALYCMVRDKVDKEILAVAKKLKVISTMSVGFDHIDLDECKRRNIIVTNTPDVLTETTAELTVALLLATARRLPEGVEEVKKGRWGTWSPFYMCGMGIQQSTVGVIGFGRIGYSVIEKLKAFHPSRIIYNDLQPNEKRAAEVGAQFVTMDDLLAQSDFIILTCSMTESNKGFINKQSLSKMKKNAIFINTSRGGLVNHKDLYDALNEGCIRAAGIDVSDPEPLPPSSPLLKLDNCVVLPHIGSATVATRERMMHLAEDGVIAVLTNMHYRIAYTGGLIANLCAAVNVVSRSITGYFFSVNCLLLRTAKFASSVPSILVTAQEVVVPRIYERFNVTQFQENKTMPRDLLLSEIPKHEGIYCLLRDKIDKEFLDHAKKLKLVASMSVGFDHIDVEECKKRGITVTNTPEVLTETTAETAVTLLLVTARRIPEGIHQAKSGGWGTWSPFYMCGDGVRDSTIGMVGLGRVGSSVVRKLQSFLPARVLFTDTKPDLQRAEQLGVEYVPFDTLLKESDFVILTCAATAQNKNLMNKSAFQKMKKSATLINIARGTLVNQDDLAEALQNGTIRAAGLDVTVPEPLPLDSPLFKLNNCVILPHMGSATVATRKDMMALAEDAVVQYFSGGKINPKTLVA</sequence>
<evidence type="ECO:0000256" key="14">
    <source>
        <dbReference type="ARBA" id="ARBA00022840"/>
    </source>
</evidence>
<dbReference type="Pfam" id="PF02826">
    <property type="entry name" value="2-Hacid_dh_C"/>
    <property type="match status" value="2"/>
</dbReference>
<dbReference type="Gene3D" id="3.40.50.620">
    <property type="entry name" value="HUPs"/>
    <property type="match status" value="1"/>
</dbReference>
<feature type="domain" description="D-isomer specific 2-hydroxyacid dehydrogenase catalytic" evidence="20">
    <location>
        <begin position="680"/>
        <end position="984"/>
    </location>
</feature>
<dbReference type="FunFam" id="3.40.50.620:FF:000006">
    <property type="entry name" value="bifunctional 3'-phosphoadenosine 5'-phosphosulfate synthase 1"/>
    <property type="match status" value="1"/>
</dbReference>
<dbReference type="InterPro" id="IPR024951">
    <property type="entry name" value="Sulfurylase_cat_dom"/>
</dbReference>
<evidence type="ECO:0000256" key="5">
    <source>
        <dbReference type="ARBA" id="ARBA00009290"/>
    </source>
</evidence>
<evidence type="ECO:0000259" key="20">
    <source>
        <dbReference type="Pfam" id="PF00389"/>
    </source>
</evidence>
<dbReference type="GO" id="GO:0000103">
    <property type="term" value="P:sulfate assimilation"/>
    <property type="evidence" value="ECO:0007669"/>
    <property type="project" value="UniProtKB-UniPathway"/>
</dbReference>
<evidence type="ECO:0000256" key="3">
    <source>
        <dbReference type="ARBA" id="ARBA00005050"/>
    </source>
</evidence>
<keyword evidence="10" id="KW-0808">Transferase</keyword>
<dbReference type="InterPro" id="IPR015947">
    <property type="entry name" value="PUA-like_sf"/>
</dbReference>
<dbReference type="GO" id="GO:0004020">
    <property type="term" value="F:adenylylsulfate kinase activity"/>
    <property type="evidence" value="ECO:0007669"/>
    <property type="project" value="UniProtKB-EC"/>
</dbReference>
<evidence type="ECO:0000259" key="24">
    <source>
        <dbReference type="Pfam" id="PF14306"/>
    </source>
</evidence>
<evidence type="ECO:0000256" key="9">
    <source>
        <dbReference type="ARBA" id="ARBA00022640"/>
    </source>
</evidence>
<dbReference type="FunFam" id="3.10.400.10:FF:000002">
    <property type="entry name" value="ATP sulfurylase 2"/>
    <property type="match status" value="1"/>
</dbReference>
<feature type="domain" description="D-isomer specific 2-hydroxyacid dehydrogenase NAD-binding" evidence="23">
    <location>
        <begin position="1137"/>
        <end position="1315"/>
    </location>
</feature>
<dbReference type="InterPro" id="IPR006139">
    <property type="entry name" value="D-isomer_2_OHA_DH_cat_dom"/>
</dbReference>
<keyword evidence="14" id="KW-0067">ATP-binding</keyword>
<dbReference type="Pfam" id="PF14306">
    <property type="entry name" value="PUA_2"/>
    <property type="match status" value="1"/>
</dbReference>
<comment type="similarity">
    <text evidence="5">In the C-terminal section; belongs to the sulfate adenylyltransferase family.</text>
</comment>
<dbReference type="InterPro" id="IPR006140">
    <property type="entry name" value="D-isomer_DH_NAD-bd"/>
</dbReference>
<evidence type="ECO:0000256" key="15">
    <source>
        <dbReference type="ARBA" id="ARBA00022946"/>
    </source>
</evidence>
<feature type="domain" description="APS kinase" evidence="21">
    <location>
        <begin position="34"/>
        <end position="185"/>
    </location>
</feature>
<protein>
    <recommendedName>
        <fullName evidence="19">Glyoxylate reductase/hydroxypyruvate reductase</fullName>
        <ecNumber evidence="6">2.7.1.25</ecNumber>
        <ecNumber evidence="7">2.7.7.4</ecNumber>
    </recommendedName>
</protein>
<evidence type="ECO:0000256" key="6">
    <source>
        <dbReference type="ARBA" id="ARBA00012121"/>
    </source>
</evidence>
<evidence type="ECO:0000256" key="7">
    <source>
        <dbReference type="ARBA" id="ARBA00012391"/>
    </source>
</evidence>
<dbReference type="EC" id="2.7.7.4" evidence="7"/>
<evidence type="ECO:0000256" key="13">
    <source>
        <dbReference type="ARBA" id="ARBA00022777"/>
    </source>
</evidence>
<keyword evidence="11" id="KW-0548">Nucleotidyltransferase</keyword>
<keyword evidence="12" id="KW-0547">Nucleotide-binding</keyword>
<dbReference type="CDD" id="cd02027">
    <property type="entry name" value="APSK"/>
    <property type="match status" value="1"/>
</dbReference>
<dbReference type="Gene3D" id="3.40.50.300">
    <property type="entry name" value="P-loop containing nucleotide triphosphate hydrolases"/>
    <property type="match status" value="1"/>
</dbReference>
<dbReference type="NCBIfam" id="TIGR00455">
    <property type="entry name" value="apsK"/>
    <property type="match status" value="1"/>
</dbReference>
<dbReference type="PROSITE" id="PS00671">
    <property type="entry name" value="D_2_HYDROXYACID_DH_3"/>
    <property type="match status" value="1"/>
</dbReference>
<keyword evidence="25" id="KW-1185">Reference proteome</keyword>
<keyword evidence="8" id="KW-0150">Chloroplast</keyword>
<dbReference type="SUPFAM" id="SSF52540">
    <property type="entry name" value="P-loop containing nucleoside triphosphate hydrolases"/>
    <property type="match status" value="1"/>
</dbReference>
<dbReference type="GO" id="GO:0051287">
    <property type="term" value="F:NAD binding"/>
    <property type="evidence" value="ECO:0007669"/>
    <property type="project" value="InterPro"/>
</dbReference>
<accession>A0A183UAI5</accession>
<dbReference type="GO" id="GO:0050428">
    <property type="term" value="P:3'-phosphoadenosine 5'-phosphosulfate biosynthetic process"/>
    <property type="evidence" value="ECO:0007669"/>
    <property type="project" value="TreeGrafter"/>
</dbReference>
<name>A0A183UAI5_TOXCA</name>
<comment type="similarity">
    <text evidence="17">Belongs to the sulfate adenylyltransferase family.</text>
</comment>
<evidence type="ECO:0000313" key="25">
    <source>
        <dbReference type="Proteomes" id="UP000050794"/>
    </source>
</evidence>
<organism evidence="25 26">
    <name type="scientific">Toxocara canis</name>
    <name type="common">Canine roundworm</name>
    <dbReference type="NCBI Taxonomy" id="6265"/>
    <lineage>
        <taxon>Eukaryota</taxon>
        <taxon>Metazoa</taxon>
        <taxon>Ecdysozoa</taxon>
        <taxon>Nematoda</taxon>
        <taxon>Chromadorea</taxon>
        <taxon>Rhabditida</taxon>
        <taxon>Spirurina</taxon>
        <taxon>Ascaridomorpha</taxon>
        <taxon>Ascaridoidea</taxon>
        <taxon>Toxocaridae</taxon>
        <taxon>Toxocara</taxon>
    </lineage>
</organism>
<dbReference type="InterPro" id="IPR025980">
    <property type="entry name" value="ATP-Sase_PUA-like_dom"/>
</dbReference>
<evidence type="ECO:0000256" key="8">
    <source>
        <dbReference type="ARBA" id="ARBA00022528"/>
    </source>
</evidence>
<dbReference type="SUPFAM" id="SSF52283">
    <property type="entry name" value="Formate/glycerate dehydrogenase catalytic domain-like"/>
    <property type="match status" value="2"/>
</dbReference>
<dbReference type="InterPro" id="IPR029753">
    <property type="entry name" value="D-isomer_DH_CS"/>
</dbReference>
<evidence type="ECO:0000259" key="23">
    <source>
        <dbReference type="Pfam" id="PF02826"/>
    </source>
</evidence>
<dbReference type="Pfam" id="PF01747">
    <property type="entry name" value="ATP-sulfurylase"/>
    <property type="match status" value="1"/>
</dbReference>
<comment type="subcellular location">
    <subcellularLocation>
        <location evidence="1">Plastid</location>
        <location evidence="1">Chloroplast</location>
    </subcellularLocation>
</comment>
<dbReference type="CDD" id="cd05301">
    <property type="entry name" value="GDH"/>
    <property type="match status" value="2"/>
</dbReference>
<keyword evidence="13" id="KW-0418">Kinase</keyword>
<evidence type="ECO:0000256" key="11">
    <source>
        <dbReference type="ARBA" id="ARBA00022695"/>
    </source>
</evidence>
<dbReference type="SUPFAM" id="SSF88697">
    <property type="entry name" value="PUA domain-like"/>
    <property type="match status" value="1"/>
</dbReference>
<dbReference type="EC" id="2.7.1.25" evidence="6"/>
<dbReference type="UniPathway" id="UPA00097"/>
<dbReference type="Pfam" id="PF00389">
    <property type="entry name" value="2-Hacid_dh"/>
    <property type="match status" value="2"/>
</dbReference>
<dbReference type="CDD" id="cd00517">
    <property type="entry name" value="ATPS"/>
    <property type="match status" value="1"/>
</dbReference>
<reference evidence="26" key="1">
    <citation type="submission" date="2016-06" db="UniProtKB">
        <authorList>
            <consortium name="WormBaseParasite"/>
        </authorList>
    </citation>
    <scope>IDENTIFICATION</scope>
</reference>
<dbReference type="InterPro" id="IPR036291">
    <property type="entry name" value="NAD(P)-bd_dom_sf"/>
</dbReference>
<evidence type="ECO:0000256" key="16">
    <source>
        <dbReference type="ARBA" id="ARBA00023002"/>
    </source>
</evidence>
<dbReference type="Gene3D" id="3.10.400.10">
    <property type="entry name" value="Sulfate adenylyltransferase"/>
    <property type="match status" value="1"/>
</dbReference>
<dbReference type="FunFam" id="3.40.50.720:FF:000026">
    <property type="entry name" value="Glyoxylate/hydroxypyruvate reductase B"/>
    <property type="match status" value="2"/>
</dbReference>
<dbReference type="InterPro" id="IPR002650">
    <property type="entry name" value="Sulphate_adenylyltransferase"/>
</dbReference>
<dbReference type="NCBIfam" id="NF003013">
    <property type="entry name" value="PRK03846.1"/>
    <property type="match status" value="1"/>
</dbReference>
<evidence type="ECO:0000259" key="22">
    <source>
        <dbReference type="Pfam" id="PF01747"/>
    </source>
</evidence>
<evidence type="ECO:0000256" key="4">
    <source>
        <dbReference type="ARBA" id="ARBA00007268"/>
    </source>
</evidence>
<dbReference type="InterPro" id="IPR027417">
    <property type="entry name" value="P-loop_NTPase"/>
</dbReference>
<keyword evidence="16" id="KW-0560">Oxidoreductase</keyword>
<evidence type="ECO:0000256" key="2">
    <source>
        <dbReference type="ARBA" id="ARBA00005048"/>
    </source>
</evidence>
<evidence type="ECO:0000256" key="10">
    <source>
        <dbReference type="ARBA" id="ARBA00022679"/>
    </source>
</evidence>
<evidence type="ECO:0000313" key="26">
    <source>
        <dbReference type="WBParaSite" id="TCNE_0000550501-mRNA-1"/>
    </source>
</evidence>
<dbReference type="SUPFAM" id="SSF52374">
    <property type="entry name" value="Nucleotidylyl transferase"/>
    <property type="match status" value="1"/>
</dbReference>
<evidence type="ECO:0000256" key="12">
    <source>
        <dbReference type="ARBA" id="ARBA00022741"/>
    </source>
</evidence>
<feature type="domain" description="Sulphate adenylyltransferase catalytic" evidence="22">
    <location>
        <begin position="409"/>
        <end position="626"/>
    </location>
</feature>
<dbReference type="GO" id="GO:0016616">
    <property type="term" value="F:oxidoreductase activity, acting on the CH-OH group of donors, NAD or NADP as acceptor"/>
    <property type="evidence" value="ECO:0007669"/>
    <property type="project" value="InterPro"/>
</dbReference>
<dbReference type="HAMAP" id="MF_00065">
    <property type="entry name" value="Adenylyl_sulf_kinase"/>
    <property type="match status" value="1"/>
</dbReference>
<comment type="pathway">
    <text evidence="3">Sulfur metabolism; sulfate assimilation.</text>
</comment>
<comment type="catalytic activity">
    <reaction evidence="18">
        <text>sulfate + ATP + H(+) = adenosine 5'-phosphosulfate + diphosphate</text>
        <dbReference type="Rhea" id="RHEA:18133"/>
        <dbReference type="ChEBI" id="CHEBI:15378"/>
        <dbReference type="ChEBI" id="CHEBI:16189"/>
        <dbReference type="ChEBI" id="CHEBI:30616"/>
        <dbReference type="ChEBI" id="CHEBI:33019"/>
        <dbReference type="ChEBI" id="CHEBI:58243"/>
        <dbReference type="EC" id="2.7.7.4"/>
    </reaction>
</comment>
<evidence type="ECO:0000259" key="21">
    <source>
        <dbReference type="Pfam" id="PF01583"/>
    </source>
</evidence>
<dbReference type="Gene3D" id="3.40.50.720">
    <property type="entry name" value="NAD(P)-binding Rossmann-like Domain"/>
    <property type="match status" value="4"/>
</dbReference>
<proteinExistence type="inferred from homology"/>
<evidence type="ECO:0000256" key="18">
    <source>
        <dbReference type="ARBA" id="ARBA00049370"/>
    </source>
</evidence>
<dbReference type="Pfam" id="PF01583">
    <property type="entry name" value="APS_kinase"/>
    <property type="match status" value="1"/>
</dbReference>
<dbReference type="PANTHER" id="PTHR11055">
    <property type="entry name" value="BIFUNCTIONAL 3'-PHOSPHOADENOSINE 5'-PHOSPHOSULFATE SYNTHASE"/>
    <property type="match status" value="1"/>
</dbReference>
<dbReference type="PANTHER" id="PTHR11055:SF1">
    <property type="entry name" value="PAPS SYNTHETASE, ISOFORM D"/>
    <property type="match status" value="1"/>
</dbReference>
<feature type="domain" description="D-isomer specific 2-hydroxyacid dehydrogenase NAD-binding" evidence="23">
    <location>
        <begin position="781"/>
        <end position="960"/>
    </location>
</feature>
<dbReference type="Proteomes" id="UP000050794">
    <property type="component" value="Unassembled WGS sequence"/>
</dbReference>
<evidence type="ECO:0000256" key="19">
    <source>
        <dbReference type="ARBA" id="ARBA00073306"/>
    </source>
</evidence>
<dbReference type="GO" id="GO:0005524">
    <property type="term" value="F:ATP binding"/>
    <property type="evidence" value="ECO:0007669"/>
    <property type="project" value="UniProtKB-KW"/>
</dbReference>
<evidence type="ECO:0000256" key="17">
    <source>
        <dbReference type="ARBA" id="ARBA00037980"/>
    </source>
</evidence>
<dbReference type="InterPro" id="IPR002891">
    <property type="entry name" value="APS"/>
</dbReference>
<dbReference type="GO" id="GO:0004781">
    <property type="term" value="F:sulfate adenylyltransferase (ATP) activity"/>
    <property type="evidence" value="ECO:0007669"/>
    <property type="project" value="UniProtKB-EC"/>
</dbReference>
<dbReference type="WBParaSite" id="TCNE_0000550501-mRNA-1">
    <property type="protein sequence ID" value="TCNE_0000550501-mRNA-1"/>
    <property type="gene ID" value="TCNE_0000550501"/>
</dbReference>
<feature type="domain" description="ATP-sulfurylase PUA-like" evidence="24">
    <location>
        <begin position="219"/>
        <end position="399"/>
    </location>
</feature>
<evidence type="ECO:0000256" key="1">
    <source>
        <dbReference type="ARBA" id="ARBA00004229"/>
    </source>
</evidence>
<dbReference type="InterPro" id="IPR014729">
    <property type="entry name" value="Rossmann-like_a/b/a_fold"/>
</dbReference>